<comment type="caution">
    <text evidence="1">The sequence shown here is derived from an EMBL/GenBank/DDBJ whole genome shotgun (WGS) entry which is preliminary data.</text>
</comment>
<gene>
    <name evidence="1" type="ORF">SDC9_132668</name>
</gene>
<name>A0A645D8Q3_9ZZZZ</name>
<protein>
    <submittedName>
        <fullName evidence="1">Uncharacterized protein</fullName>
    </submittedName>
</protein>
<sequence>MNQNVETALKDARNSANTKLAPFIFRSILELYQQGHNEINADMVKSKCMQIERSTNWNGRIPAICNAMRNSVYYVNQRCDGSLAKISSENRDHNGFSIKFS</sequence>
<accession>A0A645D8Q3</accession>
<organism evidence="1">
    <name type="scientific">bioreactor metagenome</name>
    <dbReference type="NCBI Taxonomy" id="1076179"/>
    <lineage>
        <taxon>unclassified sequences</taxon>
        <taxon>metagenomes</taxon>
        <taxon>ecological metagenomes</taxon>
    </lineage>
</organism>
<reference evidence="1" key="1">
    <citation type="submission" date="2019-08" db="EMBL/GenBank/DDBJ databases">
        <authorList>
            <person name="Kucharzyk K."/>
            <person name="Murdoch R.W."/>
            <person name="Higgins S."/>
            <person name="Loffler F."/>
        </authorList>
    </citation>
    <scope>NUCLEOTIDE SEQUENCE</scope>
</reference>
<evidence type="ECO:0000313" key="1">
    <source>
        <dbReference type="EMBL" id="MPM85587.1"/>
    </source>
</evidence>
<proteinExistence type="predicted"/>
<dbReference type="EMBL" id="VSSQ01033853">
    <property type="protein sequence ID" value="MPM85587.1"/>
    <property type="molecule type" value="Genomic_DNA"/>
</dbReference>
<dbReference type="AlphaFoldDB" id="A0A645D8Q3"/>